<name>A0A0D2J0Y3_9CHLO</name>
<feature type="compositionally biased region" description="Gly residues" evidence="1">
    <location>
        <begin position="81"/>
        <end position="95"/>
    </location>
</feature>
<protein>
    <submittedName>
        <fullName evidence="2">Uncharacterized protein</fullName>
    </submittedName>
</protein>
<accession>A0A0D2J0Y3</accession>
<dbReference type="RefSeq" id="XP_013892712.1">
    <property type="nucleotide sequence ID" value="XM_014037258.1"/>
</dbReference>
<organism evidence="2 3">
    <name type="scientific">Monoraphidium neglectum</name>
    <dbReference type="NCBI Taxonomy" id="145388"/>
    <lineage>
        <taxon>Eukaryota</taxon>
        <taxon>Viridiplantae</taxon>
        <taxon>Chlorophyta</taxon>
        <taxon>core chlorophytes</taxon>
        <taxon>Chlorophyceae</taxon>
        <taxon>CS clade</taxon>
        <taxon>Sphaeropleales</taxon>
        <taxon>Selenastraceae</taxon>
        <taxon>Monoraphidium</taxon>
    </lineage>
</organism>
<gene>
    <name evidence="2" type="ORF">MNEG_14272</name>
</gene>
<dbReference type="GeneID" id="25731818"/>
<evidence type="ECO:0000313" key="3">
    <source>
        <dbReference type="Proteomes" id="UP000054498"/>
    </source>
</evidence>
<feature type="region of interest" description="Disordered" evidence="1">
    <location>
        <begin position="70"/>
        <end position="119"/>
    </location>
</feature>
<dbReference type="EMBL" id="KK104589">
    <property type="protein sequence ID" value="KIY93692.1"/>
    <property type="molecule type" value="Genomic_DNA"/>
</dbReference>
<dbReference type="KEGG" id="mng:MNEG_14272"/>
<evidence type="ECO:0000313" key="2">
    <source>
        <dbReference type="EMBL" id="KIY93692.1"/>
    </source>
</evidence>
<reference evidence="2 3" key="1">
    <citation type="journal article" date="2013" name="BMC Genomics">
        <title>Reconstruction of the lipid metabolism for the microalga Monoraphidium neglectum from its genome sequence reveals characteristics suitable for biofuel production.</title>
        <authorList>
            <person name="Bogen C."/>
            <person name="Al-Dilaimi A."/>
            <person name="Albersmeier A."/>
            <person name="Wichmann J."/>
            <person name="Grundmann M."/>
            <person name="Rupp O."/>
            <person name="Lauersen K.J."/>
            <person name="Blifernez-Klassen O."/>
            <person name="Kalinowski J."/>
            <person name="Goesmann A."/>
            <person name="Mussgnug J.H."/>
            <person name="Kruse O."/>
        </authorList>
    </citation>
    <scope>NUCLEOTIDE SEQUENCE [LARGE SCALE GENOMIC DNA]</scope>
    <source>
        <strain evidence="2 3">SAG 48.87</strain>
    </source>
</reference>
<dbReference type="STRING" id="145388.A0A0D2J0Y3"/>
<proteinExistence type="predicted"/>
<evidence type="ECO:0000256" key="1">
    <source>
        <dbReference type="SAM" id="MobiDB-lite"/>
    </source>
</evidence>
<dbReference type="Proteomes" id="UP000054498">
    <property type="component" value="Unassembled WGS sequence"/>
</dbReference>
<dbReference type="AlphaFoldDB" id="A0A0D2J0Y3"/>
<sequence>MAATADLLRELEDMTFDPALEGCCRRDVVENIRSGRVKLALQGADRAAARARMQQRAVLRDPAAAAALLASRRRDAPNHSLGGGDGDSSGSGGSDLEGADGELDPRTKPRAAGAGDVGDAGDADLDALRAARMRQLRAAAAAREGGRAAGYGRLNDVRPEKLLVGAAGWACVCVC</sequence>
<keyword evidence="3" id="KW-1185">Reference proteome</keyword>